<proteinExistence type="predicted"/>
<sequence length="493" mass="58332">MRWIMQNIYADKNTTCFIFTPKKENEEYERIIFLLATDEYTITPKKEMEIISNGIKVFKKDNIIYKQYFFIDLKERIKKNIETLYENKEIKINNILFKIPKSTKRSKVKIESFKSFQYYKIYSYNCKDFLDEIGFNLIKENIDTEVNRKLENNYSNKIEPFFYIKPSSLKEYILNNNVIIYKELFFKNMFKGIESKAKGEVGELKGYIQMDNLDIKDISIILKNKKDNKEMKAIIDNKTGEYSIKSSNDIFRGELIYFHKGKEFHSENYSLIKDFKIDFNILDTTVELIGGQEISFSKENLKNNDLIENYEDLSKDKSFFTDSYANLEDYIKDTTDYIKKIFCICSPNILICDPYFLGEIKDNQVNNGQKIFINALILAMTEYKIKNIYILGNSKNKKFKNGYTNLFKDFKKINPELNIKIFESNSSFHDRVILSVDFNKNYSDSNENIRIFKIGTSVNGWEKSGELNISKVLDETTKSKMYSMIMKRINEVK</sequence>
<dbReference type="AlphaFoldDB" id="A0A133NNE1"/>
<gene>
    <name evidence="1" type="ORF">HMPREF3221_01908</name>
</gene>
<accession>A0A133NNE1</accession>
<organism evidence="1 2">
    <name type="scientific">Fusobacterium nucleatum</name>
    <dbReference type="NCBI Taxonomy" id="851"/>
    <lineage>
        <taxon>Bacteria</taxon>
        <taxon>Fusobacteriati</taxon>
        <taxon>Fusobacteriota</taxon>
        <taxon>Fusobacteriia</taxon>
        <taxon>Fusobacteriales</taxon>
        <taxon>Fusobacteriaceae</taxon>
        <taxon>Fusobacterium</taxon>
    </lineage>
</organism>
<reference evidence="2" key="1">
    <citation type="submission" date="2016-01" db="EMBL/GenBank/DDBJ databases">
        <authorList>
            <person name="Mitreva M."/>
            <person name="Pepin K.H."/>
            <person name="Mihindukulasuriya K.A."/>
            <person name="Fulton R."/>
            <person name="Fronick C."/>
            <person name="O'Laughlin M."/>
            <person name="Miner T."/>
            <person name="Herter B."/>
            <person name="Rosa B.A."/>
            <person name="Cordes M."/>
            <person name="Tomlinson C."/>
            <person name="Wollam A."/>
            <person name="Palsikar V.B."/>
            <person name="Mardis E.R."/>
            <person name="Wilson R.K."/>
        </authorList>
    </citation>
    <scope>NUCLEOTIDE SEQUENCE [LARGE SCALE GENOMIC DNA]</scope>
    <source>
        <strain evidence="2">MJR7757B</strain>
    </source>
</reference>
<evidence type="ECO:0000313" key="1">
    <source>
        <dbReference type="EMBL" id="KXA17777.1"/>
    </source>
</evidence>
<dbReference type="PATRIC" id="fig|851.8.peg.1920"/>
<evidence type="ECO:0000313" key="2">
    <source>
        <dbReference type="Proteomes" id="UP000070401"/>
    </source>
</evidence>
<name>A0A133NNE1_FUSNU</name>
<keyword evidence="2" id="KW-1185">Reference proteome</keyword>
<comment type="caution">
    <text evidence="1">The sequence shown here is derived from an EMBL/GenBank/DDBJ whole genome shotgun (WGS) entry which is preliminary data.</text>
</comment>
<dbReference type="EMBL" id="LRPY01000186">
    <property type="protein sequence ID" value="KXA17777.1"/>
    <property type="molecule type" value="Genomic_DNA"/>
</dbReference>
<protein>
    <submittedName>
        <fullName evidence="1">Uncharacterized protein</fullName>
    </submittedName>
</protein>
<dbReference type="Proteomes" id="UP000070401">
    <property type="component" value="Unassembled WGS sequence"/>
</dbReference>